<keyword evidence="3" id="KW-1185">Reference proteome</keyword>
<keyword evidence="1" id="KW-0812">Transmembrane</keyword>
<dbReference type="InterPro" id="IPR019284">
    <property type="entry name" value="RP532"/>
</dbReference>
<feature type="transmembrane region" description="Helical" evidence="1">
    <location>
        <begin position="107"/>
        <end position="128"/>
    </location>
</feature>
<comment type="caution">
    <text evidence="2">The sequence shown here is derived from an EMBL/GenBank/DDBJ whole genome shotgun (WGS) entry which is preliminary data.</text>
</comment>
<evidence type="ECO:0000313" key="3">
    <source>
        <dbReference type="Proteomes" id="UP000608594"/>
    </source>
</evidence>
<keyword evidence="1" id="KW-0472">Membrane</keyword>
<evidence type="ECO:0000313" key="2">
    <source>
        <dbReference type="EMBL" id="MBC9248325.1"/>
    </source>
</evidence>
<organism evidence="2 3">
    <name type="scientific">Paracoccus amoyensis</name>
    <dbReference type="NCBI Taxonomy" id="2760093"/>
    <lineage>
        <taxon>Bacteria</taxon>
        <taxon>Pseudomonadati</taxon>
        <taxon>Pseudomonadota</taxon>
        <taxon>Alphaproteobacteria</taxon>
        <taxon>Rhodobacterales</taxon>
        <taxon>Paracoccaceae</taxon>
        <taxon>Paracoccus</taxon>
    </lineage>
</organism>
<reference evidence="2" key="1">
    <citation type="submission" date="2020-08" db="EMBL/GenBank/DDBJ databases">
        <title>Paracoccus amoyensis sp. nov., isolated from the surface seawater at coast of Xiamen, Fujian.</title>
        <authorList>
            <person name="Lyu L."/>
        </authorList>
    </citation>
    <scope>NUCLEOTIDE SEQUENCE</scope>
    <source>
        <strain evidence="2">11-3</strain>
    </source>
</reference>
<dbReference type="EMBL" id="JACOQL010000005">
    <property type="protein sequence ID" value="MBC9248325.1"/>
    <property type="molecule type" value="Genomic_DNA"/>
</dbReference>
<dbReference type="AlphaFoldDB" id="A0A926GFM1"/>
<accession>A0A926GFM1</accession>
<proteinExistence type="predicted"/>
<dbReference type="RefSeq" id="WP_187794814.1">
    <property type="nucleotide sequence ID" value="NZ_JACOQL010000005.1"/>
</dbReference>
<keyword evidence="1" id="KW-1133">Transmembrane helix</keyword>
<feature type="transmembrane region" description="Helical" evidence="1">
    <location>
        <begin position="77"/>
        <end position="101"/>
    </location>
</feature>
<protein>
    <submittedName>
        <fullName evidence="2">DUF2335 domain-containing protein</fullName>
    </submittedName>
</protein>
<sequence length="137" mass="15558">MAERLTETNSKRSKELVETERLVEGWSGSVPDPEILVRYESIMPGAVERILDMAEEEQKQRISLQIEILKAETKSLLLTRIVAFGLQVSSILLSVAIYIYSDRPSSLFFSIAILAFPALSALVAYFFFMRKHEGEEE</sequence>
<gene>
    <name evidence="2" type="ORF">H4P12_16780</name>
</gene>
<name>A0A926GFM1_9RHOB</name>
<evidence type="ECO:0000256" key="1">
    <source>
        <dbReference type="SAM" id="Phobius"/>
    </source>
</evidence>
<dbReference type="Proteomes" id="UP000608594">
    <property type="component" value="Unassembled WGS sequence"/>
</dbReference>
<dbReference type="Pfam" id="PF10097">
    <property type="entry name" value="DUF2335"/>
    <property type="match status" value="1"/>
</dbReference>